<dbReference type="RefSeq" id="WP_264455875.1">
    <property type="nucleotide sequence ID" value="NZ_CP109872.2"/>
</dbReference>
<name>A0AAE9PAS6_BACCE</name>
<gene>
    <name evidence="1" type="ORF">OK229_15185</name>
</gene>
<dbReference type="AlphaFoldDB" id="A0AAE9PAS6"/>
<protein>
    <submittedName>
        <fullName evidence="1">Uncharacterized protein</fullName>
    </submittedName>
</protein>
<evidence type="ECO:0000313" key="1">
    <source>
        <dbReference type="EMBL" id="UYW67134.1"/>
    </source>
</evidence>
<organism evidence="1 2">
    <name type="scientific">Bacillus cereus</name>
    <dbReference type="NCBI Taxonomy" id="1396"/>
    <lineage>
        <taxon>Bacteria</taxon>
        <taxon>Bacillati</taxon>
        <taxon>Bacillota</taxon>
        <taxon>Bacilli</taxon>
        <taxon>Bacillales</taxon>
        <taxon>Bacillaceae</taxon>
        <taxon>Bacillus</taxon>
        <taxon>Bacillus cereus group</taxon>
    </lineage>
</organism>
<dbReference type="Proteomes" id="UP001163707">
    <property type="component" value="Chromosome"/>
</dbReference>
<dbReference type="EMBL" id="CP109872">
    <property type="protein sequence ID" value="UYW67134.1"/>
    <property type="molecule type" value="Genomic_DNA"/>
</dbReference>
<reference evidence="1" key="1">
    <citation type="submission" date="2023-02" db="EMBL/GenBank/DDBJ databases">
        <title>Complete Genome Sequence of Bacillus cereus sensu lato isolate BC38B from pepper closely related to the Bacillus anthracis clade.</title>
        <authorList>
            <person name="Abdelli M."/>
            <person name="Cerar Kisek T."/>
            <person name="Falaise C."/>
            <person name="Cumont A."/>
            <person name="Giraud M."/>
            <person name="Chatoux J."/>
            <person name="Rogee S."/>
            <person name="Dadvisard M."/>
            <person name="Larigauderie G."/>
            <person name="Raynaud F."/>
            <person name="Godic Torkar K."/>
            <person name="Ramisse V."/>
        </authorList>
    </citation>
    <scope>NUCLEOTIDE SEQUENCE</scope>
    <source>
        <strain evidence="1">BC38B</strain>
    </source>
</reference>
<sequence length="40" mass="4768">MNIVKLGYMLQELKNRQVKAWYAHGYDINPVGTIQRKVYQ</sequence>
<accession>A0AAE9PAS6</accession>
<evidence type="ECO:0000313" key="2">
    <source>
        <dbReference type="Proteomes" id="UP001163707"/>
    </source>
</evidence>
<proteinExistence type="predicted"/>